<evidence type="ECO:0000256" key="1">
    <source>
        <dbReference type="ARBA" id="ARBA00022485"/>
    </source>
</evidence>
<feature type="domain" description="Uracil-DNA glycosylase-like" evidence="8">
    <location>
        <begin position="51"/>
        <end position="230"/>
    </location>
</feature>
<dbReference type="GeneID" id="97140456"/>
<dbReference type="PANTHER" id="PTHR33693">
    <property type="entry name" value="TYPE-5 URACIL-DNA GLYCOSYLASE"/>
    <property type="match status" value="1"/>
</dbReference>
<sequence length="246" mass="27768">MESANVSDYISQFKEKIKGKGEESMLLPEKFLICVRCEDGVKREEGQTPIPGEGIPNAEVMLIGESPGAEEMKSGRPFQGKAGENLNRFLASAGLDRSKMYVANTTRCRPYKETVRILKDGTKKITKSNKPPSQHAIRSCATWLDMEIDLVNPKLIVTLGSTPLKRLVPDYSISEVHGTLLTVPIQHAGEKEDSREFTLSEKEYHVFPLYHPAAIIYRRELQEVFEQDLHKLRKTVEELKLNSVLL</sequence>
<accession>A0ABX8YCL4</accession>
<dbReference type="PANTHER" id="PTHR33693:SF1">
    <property type="entry name" value="TYPE-4 URACIL-DNA GLYCOSYLASE"/>
    <property type="match status" value="1"/>
</dbReference>
<keyword evidence="1" id="KW-0004">4Fe-4S</keyword>
<evidence type="ECO:0000256" key="7">
    <source>
        <dbReference type="ARBA" id="ARBA00023204"/>
    </source>
</evidence>
<dbReference type="Pfam" id="PF03167">
    <property type="entry name" value="UDG"/>
    <property type="match status" value="1"/>
</dbReference>
<evidence type="ECO:0000259" key="8">
    <source>
        <dbReference type="SMART" id="SM00986"/>
    </source>
</evidence>
<dbReference type="EMBL" id="CP080764">
    <property type="protein sequence ID" value="QYY43362.1"/>
    <property type="molecule type" value="Genomic_DNA"/>
</dbReference>
<proteinExistence type="predicted"/>
<keyword evidence="4" id="KW-0378">Hydrolase</keyword>
<evidence type="ECO:0000313" key="9">
    <source>
        <dbReference type="EMBL" id="QYY43362.1"/>
    </source>
</evidence>
<dbReference type="InterPro" id="IPR005122">
    <property type="entry name" value="Uracil-DNA_glycosylase-like"/>
</dbReference>
<keyword evidence="2" id="KW-0479">Metal-binding</keyword>
<reference evidence="9 10" key="1">
    <citation type="submission" date="2021-08" db="EMBL/GenBank/DDBJ databases">
        <title>Complete genome sequence of the strain Aneurinibacillus thermoaerophilus CCM 8960.</title>
        <authorList>
            <person name="Musilova J."/>
            <person name="Kourilova X."/>
            <person name="Pernicova I."/>
            <person name="Bezdicek M."/>
            <person name="Lengerova M."/>
            <person name="Obruca S."/>
            <person name="Sedlar K."/>
        </authorList>
    </citation>
    <scope>NUCLEOTIDE SEQUENCE [LARGE SCALE GENOMIC DNA]</scope>
    <source>
        <strain evidence="9 10">CCM 8960</strain>
    </source>
</reference>
<evidence type="ECO:0000256" key="5">
    <source>
        <dbReference type="ARBA" id="ARBA00023004"/>
    </source>
</evidence>
<evidence type="ECO:0000313" key="10">
    <source>
        <dbReference type="Proteomes" id="UP000826616"/>
    </source>
</evidence>
<dbReference type="Gene3D" id="3.40.470.10">
    <property type="entry name" value="Uracil-DNA glycosylase-like domain"/>
    <property type="match status" value="1"/>
</dbReference>
<dbReference type="Proteomes" id="UP000826616">
    <property type="component" value="Chromosome"/>
</dbReference>
<gene>
    <name evidence="9" type="ORF">K3F53_03660</name>
</gene>
<keyword evidence="10" id="KW-1185">Reference proteome</keyword>
<organism evidence="9 10">
    <name type="scientific">Aneurinibacillus thermoaerophilus</name>
    <dbReference type="NCBI Taxonomy" id="143495"/>
    <lineage>
        <taxon>Bacteria</taxon>
        <taxon>Bacillati</taxon>
        <taxon>Bacillota</taxon>
        <taxon>Bacilli</taxon>
        <taxon>Bacillales</taxon>
        <taxon>Paenibacillaceae</taxon>
        <taxon>Aneurinibacillus group</taxon>
        <taxon>Aneurinibacillus</taxon>
    </lineage>
</organism>
<name>A0ABX8YCL4_ANETH</name>
<keyword evidence="5" id="KW-0408">Iron</keyword>
<dbReference type="CDD" id="cd10030">
    <property type="entry name" value="UDG-F4_TTUDGA_SPO1dp_like"/>
    <property type="match status" value="1"/>
</dbReference>
<evidence type="ECO:0000256" key="6">
    <source>
        <dbReference type="ARBA" id="ARBA00023014"/>
    </source>
</evidence>
<protein>
    <submittedName>
        <fullName evidence="9">Uracil-DNA glycosylase</fullName>
    </submittedName>
</protein>
<keyword evidence="3" id="KW-0227">DNA damage</keyword>
<evidence type="ECO:0000256" key="4">
    <source>
        <dbReference type="ARBA" id="ARBA00022801"/>
    </source>
</evidence>
<dbReference type="InterPro" id="IPR051536">
    <property type="entry name" value="UDG_Type-4/5"/>
</dbReference>
<evidence type="ECO:0000256" key="2">
    <source>
        <dbReference type="ARBA" id="ARBA00022723"/>
    </source>
</evidence>
<dbReference type="SUPFAM" id="SSF52141">
    <property type="entry name" value="Uracil-DNA glycosylase-like"/>
    <property type="match status" value="1"/>
</dbReference>
<dbReference type="RefSeq" id="WP_062731163.1">
    <property type="nucleotide sequence ID" value="NZ_CP080764.1"/>
</dbReference>
<keyword evidence="6" id="KW-0411">Iron-sulfur</keyword>
<dbReference type="SMART" id="SM00987">
    <property type="entry name" value="UreE_C"/>
    <property type="match status" value="1"/>
</dbReference>
<dbReference type="InterPro" id="IPR036895">
    <property type="entry name" value="Uracil-DNA_glycosylase-like_sf"/>
</dbReference>
<dbReference type="SMART" id="SM00986">
    <property type="entry name" value="UDG"/>
    <property type="match status" value="1"/>
</dbReference>
<keyword evidence="7" id="KW-0234">DNA repair</keyword>
<evidence type="ECO:0000256" key="3">
    <source>
        <dbReference type="ARBA" id="ARBA00022763"/>
    </source>
</evidence>